<dbReference type="VEuPathDB" id="HostDB:ENSMUSG00000102416"/>
<dbReference type="MGI" id="MGI:1918416">
    <property type="gene designation" value="4933424G06Rik"/>
</dbReference>
<evidence type="ECO:0000313" key="5">
    <source>
        <dbReference type="Proteomes" id="UP000000589"/>
    </source>
</evidence>
<reference evidence="3" key="4">
    <citation type="submission" date="2025-09" db="UniProtKB">
        <authorList>
            <consortium name="Ensembl"/>
        </authorList>
    </citation>
    <scope>IDENTIFICATION</scope>
    <source>
        <strain evidence="3">C57BL/6J</strain>
    </source>
</reference>
<proteinExistence type="predicted"/>
<keyword evidence="2" id="KW-1133">Transmembrane helix</keyword>
<protein>
    <submittedName>
        <fullName evidence="3">RIKEN cDNA 4933424G06 gene</fullName>
    </submittedName>
</protein>
<dbReference type="OrthoDB" id="9838280at2759"/>
<sequence length="267" mass="30404">MSDTVFFSFVIFLGSHWGTEPLSIPVIEGVENNFSSSSKHLKEDMDRLFDEIVLQVYPSNLDDAQTAGRLITGRDVNETYLHHNGISDSEFESSSHKQDEYLTKIFDEILWQVLSKDSKYSSKEDARTTAEPLTWEDANETHSAENKEPSLFNRDVSPQLTAEDNETLQKSTRGASRESLPCGQLLSFLQKNIISATVAMAAVLLVTVLVVFTLVTYKRRRQTKYPPANMTYNIFIMNGKSLWQNSQDKDLKKFMGKPKHLKYNSFV</sequence>
<reference evidence="3" key="3">
    <citation type="submission" date="2025-08" db="UniProtKB">
        <authorList>
            <consortium name="Ensembl"/>
        </authorList>
    </citation>
    <scope>IDENTIFICATION</scope>
    <source>
        <strain evidence="3">C57BL/6J</strain>
    </source>
</reference>
<organism evidence="3 5">
    <name type="scientific">Mus musculus</name>
    <name type="common">Mouse</name>
    <dbReference type="NCBI Taxonomy" id="10090"/>
    <lineage>
        <taxon>Eukaryota</taxon>
        <taxon>Metazoa</taxon>
        <taxon>Chordata</taxon>
        <taxon>Craniata</taxon>
        <taxon>Vertebrata</taxon>
        <taxon>Euteleostomi</taxon>
        <taxon>Mammalia</taxon>
        <taxon>Eutheria</taxon>
        <taxon>Euarchontoglires</taxon>
        <taxon>Glires</taxon>
        <taxon>Rodentia</taxon>
        <taxon>Myomorpha</taxon>
        <taxon>Muroidea</taxon>
        <taxon>Muridae</taxon>
        <taxon>Murinae</taxon>
        <taxon>Mus</taxon>
        <taxon>Mus</taxon>
    </lineage>
</organism>
<reference evidence="3 5" key="1">
    <citation type="journal article" date="2009" name="PLoS Biol.">
        <title>Lineage-specific biology revealed by a finished genome assembly of the mouse.</title>
        <authorList>
            <consortium name="Mouse Genome Sequencing Consortium"/>
            <person name="Church D.M."/>
            <person name="Goodstadt L."/>
            <person name="Hillier L.W."/>
            <person name="Zody M.C."/>
            <person name="Goldstein S."/>
            <person name="She X."/>
            <person name="Bult C.J."/>
            <person name="Agarwala R."/>
            <person name="Cherry J.L."/>
            <person name="DiCuccio M."/>
            <person name="Hlavina W."/>
            <person name="Kapustin Y."/>
            <person name="Meric P."/>
            <person name="Maglott D."/>
            <person name="Birtle Z."/>
            <person name="Marques A.C."/>
            <person name="Graves T."/>
            <person name="Zhou S."/>
            <person name="Teague B."/>
            <person name="Potamousis K."/>
            <person name="Churas C."/>
            <person name="Place M."/>
            <person name="Herschleb J."/>
            <person name="Runnheim R."/>
            <person name="Forrest D."/>
            <person name="Amos-Landgraf J."/>
            <person name="Schwartz D.C."/>
            <person name="Cheng Z."/>
            <person name="Lindblad-Toh K."/>
            <person name="Eichler E.E."/>
            <person name="Ponting C.P."/>
        </authorList>
    </citation>
    <scope>NUCLEOTIDE SEQUENCE [LARGE SCALE GENOMIC DNA]</scope>
    <source>
        <strain evidence="3 5">C57BL/6J</strain>
    </source>
</reference>
<dbReference type="Bgee" id="ENSMUSG00000102416">
    <property type="expression patterns" value="Expressed in spermatid and 31 other cell types or tissues"/>
</dbReference>
<dbReference type="ProteomicsDB" id="367647"/>
<keyword evidence="2" id="KW-0472">Membrane</keyword>
<dbReference type="GeneID" id="71166"/>
<evidence type="ECO:0000256" key="2">
    <source>
        <dbReference type="SAM" id="Phobius"/>
    </source>
</evidence>
<dbReference type="OMA" id="RNTQKSY"/>
<feature type="region of interest" description="Disordered" evidence="1">
    <location>
        <begin position="122"/>
        <end position="175"/>
    </location>
</feature>
<dbReference type="RNAct" id="A0A140LIP3">
    <property type="molecule type" value="protein"/>
</dbReference>
<accession>A0A140LIP3</accession>
<dbReference type="AGR" id="MGI:1918416"/>
<reference evidence="3 5" key="2">
    <citation type="journal article" date="2011" name="PLoS Biol.">
        <title>Modernizing reference genome assemblies.</title>
        <authorList>
            <person name="Church D.M."/>
            <person name="Schneider V.A."/>
            <person name="Graves T."/>
            <person name="Auger K."/>
            <person name="Cunningham F."/>
            <person name="Bouk N."/>
            <person name="Chen H.C."/>
            <person name="Agarwala R."/>
            <person name="McLaren W.M."/>
            <person name="Ritchie G.R."/>
            <person name="Albracht D."/>
            <person name="Kremitzki M."/>
            <person name="Rock S."/>
            <person name="Kotkiewicz H."/>
            <person name="Kremitzki C."/>
            <person name="Wollam A."/>
            <person name="Trani L."/>
            <person name="Fulton L."/>
            <person name="Fulton R."/>
            <person name="Matthews L."/>
            <person name="Whitehead S."/>
            <person name="Chow W."/>
            <person name="Torrance J."/>
            <person name="Dunn M."/>
            <person name="Harden G."/>
            <person name="Threadgold G."/>
            <person name="Wood J."/>
            <person name="Collins J."/>
            <person name="Heath P."/>
            <person name="Griffiths G."/>
            <person name="Pelan S."/>
            <person name="Grafham D."/>
            <person name="Eichler E.E."/>
            <person name="Weinstock G."/>
            <person name="Mardis E.R."/>
            <person name="Wilson R.K."/>
            <person name="Howe K."/>
            <person name="Flicek P."/>
            <person name="Hubbard T."/>
        </authorList>
    </citation>
    <scope>NUCLEOTIDE SEQUENCE [LARGE SCALE GENOMIC DNA]</scope>
    <source>
        <strain evidence="3 5">C57BL/6J</strain>
    </source>
</reference>
<dbReference type="Proteomes" id="UP000000589">
    <property type="component" value="Chromosome 1"/>
</dbReference>
<name>A0A140LIP3_MOUSE</name>
<dbReference type="Ensembl" id="ENSMUST00000208994.2">
    <property type="protein sequence ID" value="ENSMUSP00000146900.2"/>
    <property type="gene ID" value="ENSMUSG00000102416.5"/>
</dbReference>
<keyword evidence="5" id="KW-1185">Reference proteome</keyword>
<evidence type="ECO:0000313" key="4">
    <source>
        <dbReference type="MGI" id="MGI:1918416"/>
    </source>
</evidence>
<dbReference type="KEGG" id="mmu:71166"/>
<dbReference type="AlphaFoldDB" id="A0A140LIP3"/>
<dbReference type="ExpressionAtlas" id="A0A140LIP3">
    <property type="expression patterns" value="baseline and differential"/>
</dbReference>
<gene>
    <name evidence="3 4" type="primary">4933424G06Rik</name>
</gene>
<keyword evidence="2" id="KW-0812">Transmembrane</keyword>
<dbReference type="InParanoid" id="A0A140LIP3"/>
<feature type="compositionally biased region" description="Basic and acidic residues" evidence="1">
    <location>
        <begin position="139"/>
        <end position="148"/>
    </location>
</feature>
<evidence type="ECO:0000313" key="3">
    <source>
        <dbReference type="Ensembl" id="ENSMUSP00000146900.2"/>
    </source>
</evidence>
<dbReference type="GeneTree" id="ENSGT00850000133613"/>
<dbReference type="RefSeq" id="NP_001361251.1">
    <property type="nucleotide sequence ID" value="NM_001374322.1"/>
</dbReference>
<feature type="compositionally biased region" description="Polar residues" evidence="1">
    <location>
        <begin position="156"/>
        <end position="174"/>
    </location>
</feature>
<feature type="transmembrane region" description="Helical" evidence="2">
    <location>
        <begin position="193"/>
        <end position="215"/>
    </location>
</feature>
<evidence type="ECO:0000256" key="1">
    <source>
        <dbReference type="SAM" id="MobiDB-lite"/>
    </source>
</evidence>